<organism evidence="1 2">
    <name type="scientific">Acaulospora colombiana</name>
    <dbReference type="NCBI Taxonomy" id="27376"/>
    <lineage>
        <taxon>Eukaryota</taxon>
        <taxon>Fungi</taxon>
        <taxon>Fungi incertae sedis</taxon>
        <taxon>Mucoromycota</taxon>
        <taxon>Glomeromycotina</taxon>
        <taxon>Glomeromycetes</taxon>
        <taxon>Diversisporales</taxon>
        <taxon>Acaulosporaceae</taxon>
        <taxon>Acaulospora</taxon>
    </lineage>
</organism>
<comment type="caution">
    <text evidence="1">The sequence shown here is derived from an EMBL/GenBank/DDBJ whole genome shotgun (WGS) entry which is preliminary data.</text>
</comment>
<dbReference type="Proteomes" id="UP000789525">
    <property type="component" value="Unassembled WGS sequence"/>
</dbReference>
<reference evidence="1" key="1">
    <citation type="submission" date="2021-06" db="EMBL/GenBank/DDBJ databases">
        <authorList>
            <person name="Kallberg Y."/>
            <person name="Tangrot J."/>
            <person name="Rosling A."/>
        </authorList>
    </citation>
    <scope>NUCLEOTIDE SEQUENCE</scope>
    <source>
        <strain evidence="1">CL356</strain>
    </source>
</reference>
<dbReference type="EMBL" id="CAJVPT010017156">
    <property type="protein sequence ID" value="CAG8624184.1"/>
    <property type="molecule type" value="Genomic_DNA"/>
</dbReference>
<keyword evidence="2" id="KW-1185">Reference proteome</keyword>
<sequence length="75" mass="8643">DLEGHRGIQKDSKGFEEILRDLEGVVVIYHLDLLSGYPFRQGFTLWLSLSTGIYSLAIPFDRDLSLFQSLWLSLR</sequence>
<feature type="non-terminal residue" evidence="1">
    <location>
        <position position="1"/>
    </location>
</feature>
<accession>A0ACA9N095</accession>
<protein>
    <submittedName>
        <fullName evidence="1">3104_t:CDS:1</fullName>
    </submittedName>
</protein>
<evidence type="ECO:0000313" key="2">
    <source>
        <dbReference type="Proteomes" id="UP000789525"/>
    </source>
</evidence>
<name>A0ACA9N095_9GLOM</name>
<proteinExistence type="predicted"/>
<evidence type="ECO:0000313" key="1">
    <source>
        <dbReference type="EMBL" id="CAG8624184.1"/>
    </source>
</evidence>
<gene>
    <name evidence="1" type="ORF">ACOLOM_LOCUS7430</name>
</gene>